<name>A0ABT3MWF1_9GAMM</name>
<dbReference type="InterPro" id="IPR011576">
    <property type="entry name" value="Pyridox_Oxase_N"/>
</dbReference>
<dbReference type="Proteomes" id="UP001209854">
    <property type="component" value="Unassembled WGS sequence"/>
</dbReference>
<dbReference type="InterPro" id="IPR012349">
    <property type="entry name" value="Split_barrel_FMN-bd"/>
</dbReference>
<dbReference type="EMBL" id="JAPFCC010000001">
    <property type="protein sequence ID" value="MCW7553703.1"/>
    <property type="molecule type" value="Genomic_DNA"/>
</dbReference>
<accession>A0ABT3MWF1</accession>
<proteinExistence type="predicted"/>
<protein>
    <submittedName>
        <fullName evidence="2">Pyridoxamine 5'-phosphate oxidase family protein</fullName>
    </submittedName>
</protein>
<dbReference type="SUPFAM" id="SSF50475">
    <property type="entry name" value="FMN-binding split barrel"/>
    <property type="match status" value="1"/>
</dbReference>
<comment type="caution">
    <text evidence="2">The sequence shown here is derived from an EMBL/GenBank/DDBJ whole genome shotgun (WGS) entry which is preliminary data.</text>
</comment>
<reference evidence="2 3" key="1">
    <citation type="submission" date="2022-10" db="EMBL/GenBank/DDBJ databases">
        <title>High-quality genome sequences of two octocoral-associated bacteria, Endozoicomonas euniceicola EF212 and Endozoicomonas gorgoniicola PS125.</title>
        <authorList>
            <person name="Chiou Y.-J."/>
            <person name="Chen Y.-H."/>
        </authorList>
    </citation>
    <scope>NUCLEOTIDE SEQUENCE [LARGE SCALE GENOMIC DNA]</scope>
    <source>
        <strain evidence="2 3">PS125</strain>
    </source>
</reference>
<evidence type="ECO:0000313" key="2">
    <source>
        <dbReference type="EMBL" id="MCW7553703.1"/>
    </source>
</evidence>
<organism evidence="2 3">
    <name type="scientific">Endozoicomonas gorgoniicola</name>
    <dbReference type="NCBI Taxonomy" id="1234144"/>
    <lineage>
        <taxon>Bacteria</taxon>
        <taxon>Pseudomonadati</taxon>
        <taxon>Pseudomonadota</taxon>
        <taxon>Gammaproteobacteria</taxon>
        <taxon>Oceanospirillales</taxon>
        <taxon>Endozoicomonadaceae</taxon>
        <taxon>Endozoicomonas</taxon>
    </lineage>
</organism>
<dbReference type="Gene3D" id="2.30.110.10">
    <property type="entry name" value="Electron Transport, Fmn-binding Protein, Chain A"/>
    <property type="match status" value="1"/>
</dbReference>
<feature type="domain" description="Pyridoxamine 5'-phosphate oxidase N-terminal" evidence="1">
    <location>
        <begin position="15"/>
        <end position="102"/>
    </location>
</feature>
<evidence type="ECO:0000313" key="3">
    <source>
        <dbReference type="Proteomes" id="UP001209854"/>
    </source>
</evidence>
<evidence type="ECO:0000259" key="1">
    <source>
        <dbReference type="Pfam" id="PF01243"/>
    </source>
</evidence>
<gene>
    <name evidence="2" type="ORF">NX722_13905</name>
</gene>
<dbReference type="RefSeq" id="WP_262568510.1">
    <property type="nucleotide sequence ID" value="NZ_JAPFCC010000001.1"/>
</dbReference>
<keyword evidence="3" id="KW-1185">Reference proteome</keyword>
<dbReference type="Pfam" id="PF01243">
    <property type="entry name" value="PNPOx_N"/>
    <property type="match status" value="1"/>
</dbReference>
<sequence length="170" mass="19732">MHDYLDDYKTILNIIMTVPYAVIATTGKNGNPWNTPVHVAIDDQFNFYWASTKNSVHSLNIQDNTNVFIVVFDSSDSLYEGKGLYIQGIAREITDNDELEFSKECMRKTISPEKLVRSSKPFISKRKMFIAEPTQLWINDAVFTEEGRLVEDFRRQIDIKKLVDYKKQNP</sequence>